<dbReference type="SUPFAM" id="SSF46934">
    <property type="entry name" value="UBA-like"/>
    <property type="match status" value="2"/>
</dbReference>
<dbReference type="CDD" id="cd17062">
    <property type="entry name" value="Ubl_NUB1"/>
    <property type="match status" value="1"/>
</dbReference>
<dbReference type="PROSITE" id="PS50030">
    <property type="entry name" value="UBA"/>
    <property type="match status" value="2"/>
</dbReference>
<evidence type="ECO:0000259" key="2">
    <source>
        <dbReference type="PROSITE" id="PS50030"/>
    </source>
</evidence>
<dbReference type="OrthoDB" id="434245at2759"/>
<dbReference type="InterPro" id="IPR000626">
    <property type="entry name" value="Ubiquitin-like_dom"/>
</dbReference>
<dbReference type="Pfam" id="PF26285">
    <property type="entry name" value="SASH1_Homeodomain"/>
    <property type="match status" value="1"/>
</dbReference>
<dbReference type="CDD" id="cd14291">
    <property type="entry name" value="UBA1_NUB1_like"/>
    <property type="match status" value="1"/>
</dbReference>
<evidence type="ECO:0000313" key="4">
    <source>
        <dbReference type="EMBL" id="CAD5116382.1"/>
    </source>
</evidence>
<accession>A0A7I8VK27</accession>
<dbReference type="InterPro" id="IPR029071">
    <property type="entry name" value="Ubiquitin-like_domsf"/>
</dbReference>
<keyword evidence="1" id="KW-0175">Coiled coil</keyword>
<keyword evidence="5" id="KW-1185">Reference proteome</keyword>
<dbReference type="InterPro" id="IPR009060">
    <property type="entry name" value="UBA-like_sf"/>
</dbReference>
<dbReference type="GO" id="GO:2000058">
    <property type="term" value="P:regulation of ubiquitin-dependent protein catabolic process"/>
    <property type="evidence" value="ECO:0007669"/>
    <property type="project" value="TreeGrafter"/>
</dbReference>
<dbReference type="PANTHER" id="PTHR12948:SF3">
    <property type="entry name" value="NEDD8 ULTIMATE BUSTER 1"/>
    <property type="match status" value="1"/>
</dbReference>
<dbReference type="InterPro" id="IPR058666">
    <property type="entry name" value="SASH1/NUB1_homeodomain"/>
</dbReference>
<dbReference type="AlphaFoldDB" id="A0A7I8VK27"/>
<protein>
    <submittedName>
        <fullName evidence="4">DgyrCDS5278</fullName>
    </submittedName>
</protein>
<reference evidence="4 5" key="1">
    <citation type="submission" date="2020-08" db="EMBL/GenBank/DDBJ databases">
        <authorList>
            <person name="Hejnol A."/>
        </authorList>
    </citation>
    <scope>NUCLEOTIDE SEQUENCE [LARGE SCALE GENOMIC DNA]</scope>
</reference>
<dbReference type="InterPro" id="IPR039749">
    <property type="entry name" value="NUB1"/>
</dbReference>
<dbReference type="Gene3D" id="1.10.8.10">
    <property type="entry name" value="DNA helicase RuvA subunit, C-terminal domain"/>
    <property type="match status" value="2"/>
</dbReference>
<evidence type="ECO:0000256" key="1">
    <source>
        <dbReference type="SAM" id="Coils"/>
    </source>
</evidence>
<dbReference type="Proteomes" id="UP000549394">
    <property type="component" value="Unassembled WGS sequence"/>
</dbReference>
<feature type="domain" description="UBA" evidence="2">
    <location>
        <begin position="353"/>
        <end position="393"/>
    </location>
</feature>
<dbReference type="PROSITE" id="PS50053">
    <property type="entry name" value="UBIQUITIN_2"/>
    <property type="match status" value="1"/>
</dbReference>
<dbReference type="PANTHER" id="PTHR12948">
    <property type="entry name" value="NEDD8 ULTIMATE BUSTER-1 BS4 PROTEIN"/>
    <property type="match status" value="1"/>
</dbReference>
<evidence type="ECO:0000313" key="5">
    <source>
        <dbReference type="Proteomes" id="UP000549394"/>
    </source>
</evidence>
<name>A0A7I8VK27_9ANNE</name>
<sequence length="589" mass="67601">MDVNQEILKKLLNRDKIKLWEEPYTLNDGELGILPEELCSKYAAETNLKTEILIECLENLRQHSYKKFIARKKFQETGVACLDIKITDEANIVKTEQYEINLNNHAIDLKQKIASKLGKDIYCLKMICSGRLIENDLSLRNQGVQNFSQIMVLIVPQSVSEAEKSFALQKDVQMTRATAEFLADHEAANANLDITDQNGKRLKLPEDEKRSLILAMSLQEKGRTVLKRKEYSHSLMLLLESDAEFKKCRSELLQVADNYANLCLDIVWCYLCLKSIKDLPDAKQRLEKCELCFRKSYGPNLERLSLLKGSTGNEKALYMRLHLMQGILAFHQGFYDESKCKLSQAQNEWSKLHVEDSKLTEVMSMGFTEREARLCLRDAEGNMNIAVEKIMQKREKKRMRQIEADKEDEERKLEKLLGKTVNDIQINATLYKQLKGIGIPNGAAKEALRITNNNFDKAIQILQEKRNELYFVPDPEFTEDCISTQMIEQLTNILGEIDEKLAKSILTGVGGSIEKAVEGIMEKGLGHFACKHEASTSKQAEKDENKEMKKRIYEDLLPDISRDAEDYLDLTLEEEAKFLEEYTKKLSLI</sequence>
<feature type="domain" description="Ubiquitin-like" evidence="3">
    <location>
        <begin position="82"/>
        <end position="154"/>
    </location>
</feature>
<comment type="caution">
    <text evidence="4">The sequence shown here is derived from an EMBL/GenBank/DDBJ whole genome shotgun (WGS) entry which is preliminary data.</text>
</comment>
<dbReference type="Gene3D" id="3.10.20.90">
    <property type="entry name" value="Phosphatidylinositol 3-kinase Catalytic Subunit, Chain A, domain 1"/>
    <property type="match status" value="1"/>
</dbReference>
<dbReference type="InterPro" id="IPR015940">
    <property type="entry name" value="UBA"/>
</dbReference>
<dbReference type="SMART" id="SM00165">
    <property type="entry name" value="UBA"/>
    <property type="match status" value="2"/>
</dbReference>
<feature type="domain" description="UBA" evidence="2">
    <location>
        <begin position="425"/>
        <end position="465"/>
    </location>
</feature>
<dbReference type="InterPro" id="IPR041207">
    <property type="entry name" value="NUB1_ubiquitin-like_dom"/>
</dbReference>
<dbReference type="EMBL" id="CAJFCJ010000006">
    <property type="protein sequence ID" value="CAD5116382.1"/>
    <property type="molecule type" value="Genomic_DNA"/>
</dbReference>
<proteinExistence type="predicted"/>
<dbReference type="Pfam" id="PF18037">
    <property type="entry name" value="Ubiquitin_5"/>
    <property type="match status" value="1"/>
</dbReference>
<gene>
    <name evidence="4" type="ORF">DGYR_LOCUS5019</name>
</gene>
<organism evidence="4 5">
    <name type="scientific">Dimorphilus gyrociliatus</name>
    <dbReference type="NCBI Taxonomy" id="2664684"/>
    <lineage>
        <taxon>Eukaryota</taxon>
        <taxon>Metazoa</taxon>
        <taxon>Spiralia</taxon>
        <taxon>Lophotrochozoa</taxon>
        <taxon>Annelida</taxon>
        <taxon>Polychaeta</taxon>
        <taxon>Polychaeta incertae sedis</taxon>
        <taxon>Dinophilidae</taxon>
        <taxon>Dimorphilus</taxon>
    </lineage>
</organism>
<feature type="coiled-coil region" evidence="1">
    <location>
        <begin position="376"/>
        <end position="419"/>
    </location>
</feature>
<evidence type="ECO:0000259" key="3">
    <source>
        <dbReference type="PROSITE" id="PS50053"/>
    </source>
</evidence>
<dbReference type="SUPFAM" id="SSF54236">
    <property type="entry name" value="Ubiquitin-like"/>
    <property type="match status" value="1"/>
</dbReference>